<sequence length="68" mass="7702">ENARLIAKITGLKVENTDIKAKYNNTINEILKLRAKPKSKIKKLEKSRTNTVAKNAKHNNAIVEFKAK</sequence>
<evidence type="ECO:0000313" key="2">
    <source>
        <dbReference type="Proteomes" id="UP000789702"/>
    </source>
</evidence>
<name>A0ACA9QAK7_9GLOM</name>
<keyword evidence="2" id="KW-1185">Reference proteome</keyword>
<dbReference type="EMBL" id="CAJVPU010039557">
    <property type="protein sequence ID" value="CAG8737317.1"/>
    <property type="molecule type" value="Genomic_DNA"/>
</dbReference>
<comment type="caution">
    <text evidence="1">The sequence shown here is derived from an EMBL/GenBank/DDBJ whole genome shotgun (WGS) entry which is preliminary data.</text>
</comment>
<reference evidence="1" key="1">
    <citation type="submission" date="2021-06" db="EMBL/GenBank/DDBJ databases">
        <authorList>
            <person name="Kallberg Y."/>
            <person name="Tangrot J."/>
            <person name="Rosling A."/>
        </authorList>
    </citation>
    <scope>NUCLEOTIDE SEQUENCE</scope>
    <source>
        <strain evidence="1">IL203A</strain>
    </source>
</reference>
<evidence type="ECO:0000313" key="1">
    <source>
        <dbReference type="EMBL" id="CAG8737317.1"/>
    </source>
</evidence>
<dbReference type="Proteomes" id="UP000789702">
    <property type="component" value="Unassembled WGS sequence"/>
</dbReference>
<protein>
    <submittedName>
        <fullName evidence="1">1051_t:CDS:1</fullName>
    </submittedName>
</protein>
<feature type="non-terminal residue" evidence="1">
    <location>
        <position position="1"/>
    </location>
</feature>
<gene>
    <name evidence="1" type="ORF">DHETER_LOCUS13822</name>
</gene>
<feature type="non-terminal residue" evidence="1">
    <location>
        <position position="68"/>
    </location>
</feature>
<organism evidence="1 2">
    <name type="scientific">Dentiscutata heterogama</name>
    <dbReference type="NCBI Taxonomy" id="1316150"/>
    <lineage>
        <taxon>Eukaryota</taxon>
        <taxon>Fungi</taxon>
        <taxon>Fungi incertae sedis</taxon>
        <taxon>Mucoromycota</taxon>
        <taxon>Glomeromycotina</taxon>
        <taxon>Glomeromycetes</taxon>
        <taxon>Diversisporales</taxon>
        <taxon>Gigasporaceae</taxon>
        <taxon>Dentiscutata</taxon>
    </lineage>
</organism>
<proteinExistence type="predicted"/>
<accession>A0ACA9QAK7</accession>